<dbReference type="Pfam" id="PF07722">
    <property type="entry name" value="Peptidase_C26"/>
    <property type="match status" value="1"/>
</dbReference>
<protein>
    <submittedName>
        <fullName evidence="1">Gamma-glutamyl-gamma-aminobutyrate hydrolase family protein</fullName>
    </submittedName>
</protein>
<organism evidence="1 2">
    <name type="scientific">Shinella curvata</name>
    <dbReference type="NCBI Taxonomy" id="1817964"/>
    <lineage>
        <taxon>Bacteria</taxon>
        <taxon>Pseudomonadati</taxon>
        <taxon>Pseudomonadota</taxon>
        <taxon>Alphaproteobacteria</taxon>
        <taxon>Hyphomicrobiales</taxon>
        <taxon>Rhizobiaceae</taxon>
        <taxon>Shinella</taxon>
    </lineage>
</organism>
<sequence length="254" mass="27768">MSPAAFEARLDPIEVDCANRWNAMDRKPKIAVIMDENTSSGGDRYDISKSYFSALDRAGAFAFGIPYAPDLVEYVIEAFDGFLSVGGRINFPGEWYVEGDRSQYPPSDRLAVEMALMQGFLAHDKPVLGICNGMQMLGCLHGCRMVSDIRASLAGALEHDNADMRHDVHVSRGTRMSAILNAETFSVNTFHREAIVEVSDAVTVTARGTDGVIEAIEVPAYAFAMGLQWHAERLDAESHPGARIFDAFVSAASR</sequence>
<dbReference type="InterPro" id="IPR011697">
    <property type="entry name" value="Peptidase_C26"/>
</dbReference>
<name>A0ABT8XB06_9HYPH</name>
<comment type="caution">
    <text evidence="1">The sequence shown here is derived from an EMBL/GenBank/DDBJ whole genome shotgun (WGS) entry which is preliminary data.</text>
</comment>
<keyword evidence="1" id="KW-0378">Hydrolase</keyword>
<dbReference type="Gene3D" id="3.40.50.880">
    <property type="match status" value="1"/>
</dbReference>
<dbReference type="EMBL" id="WHSC02000002">
    <property type="protein sequence ID" value="MDO6120618.1"/>
    <property type="molecule type" value="Genomic_DNA"/>
</dbReference>
<gene>
    <name evidence="1" type="ORF">GB928_005420</name>
</gene>
<dbReference type="RefSeq" id="WP_244761932.1">
    <property type="nucleotide sequence ID" value="NZ_JALJCJ010000004.1"/>
</dbReference>
<dbReference type="GO" id="GO:0016787">
    <property type="term" value="F:hydrolase activity"/>
    <property type="evidence" value="ECO:0007669"/>
    <property type="project" value="UniProtKB-KW"/>
</dbReference>
<dbReference type="Proteomes" id="UP001177080">
    <property type="component" value="Unassembled WGS sequence"/>
</dbReference>
<dbReference type="InterPro" id="IPR029062">
    <property type="entry name" value="Class_I_gatase-like"/>
</dbReference>
<dbReference type="PANTHER" id="PTHR43235">
    <property type="entry name" value="GLUTAMINE AMIDOTRANSFERASE PB2B2.05-RELATED"/>
    <property type="match status" value="1"/>
</dbReference>
<accession>A0ABT8XB06</accession>
<evidence type="ECO:0000313" key="1">
    <source>
        <dbReference type="EMBL" id="MDO6120618.1"/>
    </source>
</evidence>
<dbReference type="InterPro" id="IPR044668">
    <property type="entry name" value="PuuD-like"/>
</dbReference>
<proteinExistence type="predicted"/>
<dbReference type="SUPFAM" id="SSF52317">
    <property type="entry name" value="Class I glutamine amidotransferase-like"/>
    <property type="match status" value="1"/>
</dbReference>
<dbReference type="PROSITE" id="PS51273">
    <property type="entry name" value="GATASE_TYPE_1"/>
    <property type="match status" value="1"/>
</dbReference>
<keyword evidence="2" id="KW-1185">Reference proteome</keyword>
<dbReference type="PANTHER" id="PTHR43235:SF1">
    <property type="entry name" value="GLUTAMINE AMIDOTRANSFERASE PB2B2.05-RELATED"/>
    <property type="match status" value="1"/>
</dbReference>
<reference evidence="1" key="1">
    <citation type="submission" date="2022-04" db="EMBL/GenBank/DDBJ databases">
        <title>Shinella lacus sp. nov., a novel member of the genus Shinella from water.</title>
        <authorList>
            <person name="Deng Y."/>
        </authorList>
    </citation>
    <scope>NUCLEOTIDE SEQUENCE</scope>
    <source>
        <strain evidence="1">JCM 31239</strain>
    </source>
</reference>
<evidence type="ECO:0000313" key="2">
    <source>
        <dbReference type="Proteomes" id="UP001177080"/>
    </source>
</evidence>